<dbReference type="InterPro" id="IPR036894">
    <property type="entry name" value="YbaB-like_sf"/>
</dbReference>
<evidence type="ECO:0000256" key="1">
    <source>
        <dbReference type="SAM" id="MobiDB-lite"/>
    </source>
</evidence>
<gene>
    <name evidence="2" type="ORF">HNR68_001454</name>
</gene>
<dbReference type="InterPro" id="IPR004401">
    <property type="entry name" value="YbaB/EbfC"/>
</dbReference>
<organism evidence="2 3">
    <name type="scientific">Saccharopolyspora hordei</name>
    <dbReference type="NCBI Taxonomy" id="1838"/>
    <lineage>
        <taxon>Bacteria</taxon>
        <taxon>Bacillati</taxon>
        <taxon>Actinomycetota</taxon>
        <taxon>Actinomycetes</taxon>
        <taxon>Pseudonocardiales</taxon>
        <taxon>Pseudonocardiaceae</taxon>
        <taxon>Saccharopolyspora</taxon>
    </lineage>
</organism>
<protein>
    <submittedName>
        <fullName evidence="2">DNA-binding protein YbaB</fullName>
    </submittedName>
</protein>
<name>A0A853AEA6_9PSEU</name>
<dbReference type="Gene3D" id="3.30.1310.10">
    <property type="entry name" value="Nucleoid-associated protein YbaB-like domain"/>
    <property type="match status" value="1"/>
</dbReference>
<comment type="caution">
    <text evidence="2">The sequence shown here is derived from an EMBL/GenBank/DDBJ whole genome shotgun (WGS) entry which is preliminary data.</text>
</comment>
<dbReference type="Proteomes" id="UP000587002">
    <property type="component" value="Unassembled WGS sequence"/>
</dbReference>
<dbReference type="SUPFAM" id="SSF82607">
    <property type="entry name" value="YbaB-like"/>
    <property type="match status" value="1"/>
</dbReference>
<dbReference type="Pfam" id="PF02575">
    <property type="entry name" value="YbaB_DNA_bd"/>
    <property type="match status" value="1"/>
</dbReference>
<evidence type="ECO:0000313" key="2">
    <source>
        <dbReference type="EMBL" id="NYI82824.1"/>
    </source>
</evidence>
<dbReference type="EMBL" id="JACCFJ010000001">
    <property type="protein sequence ID" value="NYI82824.1"/>
    <property type="molecule type" value="Genomic_DNA"/>
</dbReference>
<dbReference type="GO" id="GO:0003677">
    <property type="term" value="F:DNA binding"/>
    <property type="evidence" value="ECO:0007669"/>
    <property type="project" value="UniProtKB-KW"/>
</dbReference>
<keyword evidence="3" id="KW-1185">Reference proteome</keyword>
<evidence type="ECO:0000313" key="3">
    <source>
        <dbReference type="Proteomes" id="UP000587002"/>
    </source>
</evidence>
<feature type="region of interest" description="Disordered" evidence="1">
    <location>
        <begin position="113"/>
        <end position="147"/>
    </location>
</feature>
<dbReference type="RefSeq" id="WP_179718875.1">
    <property type="nucleotide sequence ID" value="NZ_BAABFH010000001.1"/>
</dbReference>
<sequence>MTHADPDAMIAGFRQQIAAKLQQAERLTQAASGVQGRASSPDGSVTVVVDHSGNMVDLDLTEAALRKRPAEVSQLVLATARAAQAQLAATMQEVMAPIIGDDQETFSAVLSGLRERFPEEPEAPAAPATDPDDDDDTWLQNQRRRWN</sequence>
<keyword evidence="2" id="KW-0238">DNA-binding</keyword>
<proteinExistence type="predicted"/>
<reference evidence="2 3" key="1">
    <citation type="submission" date="2020-07" db="EMBL/GenBank/DDBJ databases">
        <title>Sequencing the genomes of 1000 actinobacteria strains.</title>
        <authorList>
            <person name="Klenk H.-P."/>
        </authorList>
    </citation>
    <scope>NUCLEOTIDE SEQUENCE [LARGE SCALE GENOMIC DNA]</scope>
    <source>
        <strain evidence="2 3">DSM 44065</strain>
    </source>
</reference>
<accession>A0A853AEA6</accession>
<dbReference type="AlphaFoldDB" id="A0A853AEA6"/>